<dbReference type="Proteomes" id="UP000278775">
    <property type="component" value="Unassembled WGS sequence"/>
</dbReference>
<dbReference type="GO" id="GO:0006310">
    <property type="term" value="P:DNA recombination"/>
    <property type="evidence" value="ECO:0007669"/>
    <property type="project" value="UniProtKB-KW"/>
</dbReference>
<feature type="domain" description="Phage integrase SAM-like" evidence="5">
    <location>
        <begin position="5"/>
        <end position="74"/>
    </location>
</feature>
<evidence type="ECO:0000313" key="6">
    <source>
        <dbReference type="EMBL" id="RNA64010.1"/>
    </source>
</evidence>
<evidence type="ECO:0000259" key="4">
    <source>
        <dbReference type="Pfam" id="PF00589"/>
    </source>
</evidence>
<proteinExistence type="inferred from homology"/>
<dbReference type="InterPro" id="IPR013762">
    <property type="entry name" value="Integrase-like_cat_sf"/>
</dbReference>
<evidence type="ECO:0008006" key="8">
    <source>
        <dbReference type="Google" id="ProtNLM"/>
    </source>
</evidence>
<sequence length="288" mass="33829">MICISTYRRYLVFLRLLEKFEGYISKHILLKDINRDFVHKFYTFGKSEQYTESTLRRTLEFVKTILNFAQEQGINTGVRRLILPKSKTVKKIITLNEKELNKIKQTPLPLELQTAKDWLIISCYTGQRISDFMQFNKELIIHINGKKCISFIQQKTGKEVVLPLHPEVIRVLKENGNTFPEPIEYHLYNQQIKTIAQLAQINDCIKTRKRMDFRAKEVKIEKWQNISSHIGRRSFASNFYGKIPTPLLMQATGHATEKMFLNYVNTHNNEGIAMLGDYFEKIHAKKKI</sequence>
<dbReference type="InterPro" id="IPR010998">
    <property type="entry name" value="Integrase_recombinase_N"/>
</dbReference>
<gene>
    <name evidence="6" type="ORF">D1631_00465</name>
</gene>
<evidence type="ECO:0000256" key="3">
    <source>
        <dbReference type="ARBA" id="ARBA00023172"/>
    </source>
</evidence>
<name>A0A3M7TP04_9FLAO</name>
<dbReference type="AlphaFoldDB" id="A0A3M7TP04"/>
<dbReference type="PANTHER" id="PTHR30349">
    <property type="entry name" value="PHAGE INTEGRASE-RELATED"/>
    <property type="match status" value="1"/>
</dbReference>
<protein>
    <recommendedName>
        <fullName evidence="8">Integrase</fullName>
    </recommendedName>
</protein>
<evidence type="ECO:0000259" key="5">
    <source>
        <dbReference type="Pfam" id="PF13102"/>
    </source>
</evidence>
<dbReference type="RefSeq" id="WP_122634765.1">
    <property type="nucleotide sequence ID" value="NZ_QWIU01000001.1"/>
</dbReference>
<dbReference type="InterPro" id="IPR002104">
    <property type="entry name" value="Integrase_catalytic"/>
</dbReference>
<dbReference type="OrthoDB" id="1493636at2"/>
<dbReference type="Pfam" id="PF00589">
    <property type="entry name" value="Phage_integrase"/>
    <property type="match status" value="1"/>
</dbReference>
<keyword evidence="3" id="KW-0233">DNA recombination</keyword>
<dbReference type="GO" id="GO:0015074">
    <property type="term" value="P:DNA integration"/>
    <property type="evidence" value="ECO:0007669"/>
    <property type="project" value="InterPro"/>
</dbReference>
<dbReference type="SUPFAM" id="SSF56349">
    <property type="entry name" value="DNA breaking-rejoining enzymes"/>
    <property type="match status" value="1"/>
</dbReference>
<dbReference type="Gene3D" id="1.10.443.10">
    <property type="entry name" value="Intergrase catalytic core"/>
    <property type="match status" value="1"/>
</dbReference>
<dbReference type="InterPro" id="IPR025269">
    <property type="entry name" value="SAM-like_dom"/>
</dbReference>
<evidence type="ECO:0000256" key="2">
    <source>
        <dbReference type="ARBA" id="ARBA00023125"/>
    </source>
</evidence>
<dbReference type="Gene3D" id="1.10.150.130">
    <property type="match status" value="1"/>
</dbReference>
<dbReference type="Pfam" id="PF13102">
    <property type="entry name" value="Phage_int_SAM_5"/>
    <property type="match status" value="1"/>
</dbReference>
<dbReference type="GO" id="GO:0003677">
    <property type="term" value="F:DNA binding"/>
    <property type="evidence" value="ECO:0007669"/>
    <property type="project" value="UniProtKB-KW"/>
</dbReference>
<dbReference type="InterPro" id="IPR011010">
    <property type="entry name" value="DNA_brk_join_enz"/>
</dbReference>
<keyword evidence="2" id="KW-0238">DNA-binding</keyword>
<organism evidence="6 7">
    <name type="scientific">Chryseobacterium nematophagum</name>
    <dbReference type="NCBI Taxonomy" id="2305228"/>
    <lineage>
        <taxon>Bacteria</taxon>
        <taxon>Pseudomonadati</taxon>
        <taxon>Bacteroidota</taxon>
        <taxon>Flavobacteriia</taxon>
        <taxon>Flavobacteriales</taxon>
        <taxon>Weeksellaceae</taxon>
        <taxon>Chryseobacterium group</taxon>
        <taxon>Chryseobacterium</taxon>
    </lineage>
</organism>
<comment type="similarity">
    <text evidence="1">Belongs to the 'phage' integrase family.</text>
</comment>
<evidence type="ECO:0000313" key="7">
    <source>
        <dbReference type="Proteomes" id="UP000278775"/>
    </source>
</evidence>
<accession>A0A3M7TP04</accession>
<feature type="domain" description="Tyr recombinase" evidence="4">
    <location>
        <begin position="99"/>
        <end position="267"/>
    </location>
</feature>
<comment type="caution">
    <text evidence="6">The sequence shown here is derived from an EMBL/GenBank/DDBJ whole genome shotgun (WGS) entry which is preliminary data.</text>
</comment>
<dbReference type="InterPro" id="IPR050090">
    <property type="entry name" value="Tyrosine_recombinase_XerCD"/>
</dbReference>
<dbReference type="EMBL" id="QWIU01000001">
    <property type="protein sequence ID" value="RNA64010.1"/>
    <property type="molecule type" value="Genomic_DNA"/>
</dbReference>
<reference evidence="6 7" key="1">
    <citation type="submission" date="2018-08" db="EMBL/GenBank/DDBJ databases">
        <title>Chryseobacterium nematophagum: a novel matrix digesting pathogen of nematodes.</title>
        <authorList>
            <person name="Page A."/>
            <person name="Roberts M."/>
            <person name="Felix M.-A."/>
            <person name="Weir W."/>
        </authorList>
    </citation>
    <scope>NUCLEOTIDE SEQUENCE [LARGE SCALE GENOMIC DNA]</scope>
    <source>
        <strain evidence="6 7">JUb129</strain>
    </source>
</reference>
<evidence type="ECO:0000256" key="1">
    <source>
        <dbReference type="ARBA" id="ARBA00008857"/>
    </source>
</evidence>
<dbReference type="PANTHER" id="PTHR30349:SF64">
    <property type="entry name" value="PROPHAGE INTEGRASE INTD-RELATED"/>
    <property type="match status" value="1"/>
</dbReference>